<evidence type="ECO:0000313" key="3">
    <source>
        <dbReference type="Proteomes" id="UP000279760"/>
    </source>
</evidence>
<proteinExistence type="predicted"/>
<protein>
    <submittedName>
        <fullName evidence="2">Uncharacterized protein</fullName>
    </submittedName>
</protein>
<name>A0A3G4V8A8_9VIBR</name>
<sequence>MRFSINTLLFFVTLIIISFTLYLSYDSYVFYQKKEELNLLELERVAAIEKEESNRKELLTYLNLLDAKNALIYFQTIVNVANYYETSGWYLSKVKYGVNTKTAPSISVMYERRNLSQMFFLGYISSQLANLGVLEKGTSIELSNENRTATLLLRPIPSVTLPQVDFTSISNKRKVDMIDIINNINEFIELYGGLGKKLKIELSTKKSEIYTSQDLNIYKTTLIYEGDVFSLYSLIDTIPINSNVFFESLSFDGELYKAKIGIIYNG</sequence>
<keyword evidence="1" id="KW-0472">Membrane</keyword>
<keyword evidence="1" id="KW-0812">Transmembrane</keyword>
<dbReference type="EMBL" id="CP033577">
    <property type="protein sequence ID" value="AYV21016.1"/>
    <property type="molecule type" value="Genomic_DNA"/>
</dbReference>
<feature type="transmembrane region" description="Helical" evidence="1">
    <location>
        <begin position="7"/>
        <end position="25"/>
    </location>
</feature>
<evidence type="ECO:0000313" key="2">
    <source>
        <dbReference type="EMBL" id="AYV21016.1"/>
    </source>
</evidence>
<gene>
    <name evidence="2" type="ORF">ECB94_06685</name>
</gene>
<reference evidence="2 3" key="1">
    <citation type="submission" date="2018-11" db="EMBL/GenBank/DDBJ databases">
        <title>Complete Genome Sequence of Vbrio mediterranei 117-T6: a Potential Pathogen Bacteria Isolated from the Conchocelis of Pyropia.</title>
        <authorList>
            <person name="Liu Q."/>
        </authorList>
    </citation>
    <scope>NUCLEOTIDE SEQUENCE [LARGE SCALE GENOMIC DNA]</scope>
    <source>
        <strain evidence="2 3">117-T6</strain>
    </source>
</reference>
<organism evidence="2 3">
    <name type="scientific">Vibrio mediterranei</name>
    <dbReference type="NCBI Taxonomy" id="689"/>
    <lineage>
        <taxon>Bacteria</taxon>
        <taxon>Pseudomonadati</taxon>
        <taxon>Pseudomonadota</taxon>
        <taxon>Gammaproteobacteria</taxon>
        <taxon>Vibrionales</taxon>
        <taxon>Vibrionaceae</taxon>
        <taxon>Vibrio</taxon>
    </lineage>
</organism>
<keyword evidence="1" id="KW-1133">Transmembrane helix</keyword>
<evidence type="ECO:0000256" key="1">
    <source>
        <dbReference type="SAM" id="Phobius"/>
    </source>
</evidence>
<dbReference type="Proteomes" id="UP000279760">
    <property type="component" value="Chromosome 1"/>
</dbReference>
<accession>A0A3G4V8A8</accession>
<dbReference type="RefSeq" id="WP_124940268.1">
    <property type="nucleotide sequence ID" value="NZ_CP033577.1"/>
</dbReference>
<dbReference type="AlphaFoldDB" id="A0A3G4V8A8"/>